<dbReference type="InterPro" id="IPR035906">
    <property type="entry name" value="MetI-like_sf"/>
</dbReference>
<dbReference type="PROSITE" id="PS50928">
    <property type="entry name" value="ABC_TM1"/>
    <property type="match status" value="1"/>
</dbReference>
<dbReference type="GO" id="GO:0005886">
    <property type="term" value="C:plasma membrane"/>
    <property type="evidence" value="ECO:0007669"/>
    <property type="project" value="UniProtKB-SubCell"/>
</dbReference>
<dbReference type="Gene3D" id="3.40.190.10">
    <property type="entry name" value="Periplasmic binding protein-like II"/>
    <property type="match status" value="2"/>
</dbReference>
<dbReference type="SUPFAM" id="SSF53850">
    <property type="entry name" value="Periplasmic binding protein-like II"/>
    <property type="match status" value="1"/>
</dbReference>
<dbReference type="EMBL" id="JAOSIW010000002">
    <property type="protein sequence ID" value="MDO8054373.1"/>
    <property type="molecule type" value="Genomic_DNA"/>
</dbReference>
<evidence type="ECO:0000256" key="4">
    <source>
        <dbReference type="ARBA" id="ARBA00022989"/>
    </source>
</evidence>
<evidence type="ECO:0000256" key="3">
    <source>
        <dbReference type="ARBA" id="ARBA00022970"/>
    </source>
</evidence>
<accession>A0AAP4UI86</accession>
<dbReference type="GO" id="GO:0055085">
    <property type="term" value="P:transmembrane transport"/>
    <property type="evidence" value="ECO:0007669"/>
    <property type="project" value="InterPro"/>
</dbReference>
<feature type="transmembrane region" description="Helical" evidence="6">
    <location>
        <begin position="9"/>
        <end position="27"/>
    </location>
</feature>
<evidence type="ECO:0000259" key="7">
    <source>
        <dbReference type="PROSITE" id="PS50928"/>
    </source>
</evidence>
<gene>
    <name evidence="8" type="ORF">OC696_00605</name>
</gene>
<feature type="transmembrane region" description="Helical" evidence="6">
    <location>
        <begin position="363"/>
        <end position="388"/>
    </location>
</feature>
<feature type="transmembrane region" description="Helical" evidence="6">
    <location>
        <begin position="400"/>
        <end position="421"/>
    </location>
</feature>
<dbReference type="AlphaFoldDB" id="A0AAP4UI86"/>
<keyword evidence="2 6" id="KW-0812">Transmembrane</keyword>
<dbReference type="PANTHER" id="PTHR30614">
    <property type="entry name" value="MEMBRANE COMPONENT OF AMINO ACID ABC TRANSPORTER"/>
    <property type="match status" value="1"/>
</dbReference>
<dbReference type="PANTHER" id="PTHR30614:SF0">
    <property type="entry name" value="L-CYSTINE TRANSPORT SYSTEM PERMEASE PROTEIN TCYL"/>
    <property type="match status" value="1"/>
</dbReference>
<comment type="similarity">
    <text evidence="6">Belongs to the binding-protein-dependent transport system permease family.</text>
</comment>
<dbReference type="InterPro" id="IPR000515">
    <property type="entry name" value="MetI-like"/>
</dbReference>
<evidence type="ECO:0000256" key="5">
    <source>
        <dbReference type="ARBA" id="ARBA00023136"/>
    </source>
</evidence>
<dbReference type="InterPro" id="IPR001638">
    <property type="entry name" value="Solute-binding_3/MltF_N"/>
</dbReference>
<dbReference type="GO" id="GO:0006865">
    <property type="term" value="P:amino acid transport"/>
    <property type="evidence" value="ECO:0007669"/>
    <property type="project" value="UniProtKB-KW"/>
</dbReference>
<feature type="domain" description="ABC transmembrane type-1" evidence="7">
    <location>
        <begin position="321"/>
        <end position="521"/>
    </location>
</feature>
<keyword evidence="3" id="KW-0029">Amino-acid transport</keyword>
<dbReference type="CDD" id="cd06261">
    <property type="entry name" value="TM_PBP2"/>
    <property type="match status" value="1"/>
</dbReference>
<reference evidence="8 9" key="1">
    <citation type="journal article" date="2023" name="Int. J. Syst. Evol. Microbiol.">
        <title>The observation of taxonomic boundaries for the 16SrII and 16SrXXV phytoplasmas using genome-based delimitation.</title>
        <authorList>
            <person name="Rodrigues Jardim B."/>
            <person name="Tran-Nguyen L.T.T."/>
            <person name="Gambley C."/>
            <person name="Al-Sadi A.M."/>
            <person name="Al-Subhi A.M."/>
            <person name="Foissac X."/>
            <person name="Salar P."/>
            <person name="Cai H."/>
            <person name="Yang J.Y."/>
            <person name="Davis R."/>
            <person name="Jones L."/>
            <person name="Rodoni B."/>
            <person name="Constable F.E."/>
        </authorList>
    </citation>
    <scope>NUCLEOTIDE SEQUENCE [LARGE SCALE GENOMIC DNA]</scope>
    <source>
        <strain evidence="8">BAWM-OMN-P26</strain>
    </source>
</reference>
<dbReference type="Pfam" id="PF00497">
    <property type="entry name" value="SBP_bac_3"/>
    <property type="match status" value="1"/>
</dbReference>
<sequence length="534" mass="62002">MFQSKIQQILKIFTFVIIILFLHYKLLQICNYKKPSSDSIMLGVVSNSPPLCFDSNSYNHNSYRTEAGTYVSGSDIFLFQELAKKMNKQLKIKSLNFPGILNEVEQGTIDAAIGNMNITEERKKRMKTIEYDKSKIGFLIRKDNLKFQNYINKKEITLKDLKTLIKQHDISATTTVSSIYDIEILHKLNLHKSNLKEDLVNCVNEVENNRVDLFIFEHPVINLMTLLKANKQNKFQSLQLIDNENNDSNKELQHPLGIFINSKNQKLYQEITKKIDEIKKYNPNIMENLREKAIQTYKNDHIHNKQNNTIGTRIVNIIKTYQDSFYISLTLAIDAILIGFLLALILLPLKIWCQYSKKPIKKAINYILVLCIHFAKAVPITIQVVLMYNLLIQRIFFLKGLMGIFCISLTITLLNNAFYFLNNMSRQINFLEYGPIEAAYALGLTSKQVFRHIILEQILKREIPNIWDQFIVNLKETALYSIIGLPNLLWTAQRNIAITYDTITPFIIISIIYITLASLTQFLKQKTLFKKHNN</sequence>
<keyword evidence="4 6" id="KW-1133">Transmembrane helix</keyword>
<feature type="transmembrane region" description="Helical" evidence="6">
    <location>
        <begin position="325"/>
        <end position="351"/>
    </location>
</feature>
<evidence type="ECO:0000256" key="1">
    <source>
        <dbReference type="ARBA" id="ARBA00004141"/>
    </source>
</evidence>
<dbReference type="Gene3D" id="1.10.3720.10">
    <property type="entry name" value="MetI-like"/>
    <property type="match status" value="1"/>
</dbReference>
<name>A0AAP4UI86_9MOLU</name>
<evidence type="ECO:0000313" key="8">
    <source>
        <dbReference type="EMBL" id="MDO8054373.1"/>
    </source>
</evidence>
<proteinExistence type="inferred from homology"/>
<dbReference type="InterPro" id="IPR043429">
    <property type="entry name" value="ArtM/GltK/GlnP/TcyL/YhdX-like"/>
</dbReference>
<evidence type="ECO:0000313" key="9">
    <source>
        <dbReference type="Proteomes" id="UP001170651"/>
    </source>
</evidence>
<dbReference type="Pfam" id="PF00528">
    <property type="entry name" value="BPD_transp_1"/>
    <property type="match status" value="1"/>
</dbReference>
<protein>
    <submittedName>
        <fullName evidence="8">Transporter substrate-binding domain-containing protein</fullName>
    </submittedName>
</protein>
<dbReference type="Proteomes" id="UP001170651">
    <property type="component" value="Unassembled WGS sequence"/>
</dbReference>
<comment type="caution">
    <text evidence="8">The sequence shown here is derived from an EMBL/GenBank/DDBJ whole genome shotgun (WGS) entry which is preliminary data.</text>
</comment>
<dbReference type="SUPFAM" id="SSF161098">
    <property type="entry name" value="MetI-like"/>
    <property type="match status" value="1"/>
</dbReference>
<evidence type="ECO:0000256" key="6">
    <source>
        <dbReference type="RuleBase" id="RU363032"/>
    </source>
</evidence>
<evidence type="ECO:0000256" key="2">
    <source>
        <dbReference type="ARBA" id="ARBA00022692"/>
    </source>
</evidence>
<dbReference type="RefSeq" id="WP_213680316.1">
    <property type="nucleotide sequence ID" value="NZ_JALQCT010000003.1"/>
</dbReference>
<keyword evidence="6" id="KW-0813">Transport</keyword>
<keyword evidence="5 6" id="KW-0472">Membrane</keyword>
<feature type="transmembrane region" description="Helical" evidence="6">
    <location>
        <begin position="502"/>
        <end position="523"/>
    </location>
</feature>
<comment type="subcellular location">
    <subcellularLocation>
        <location evidence="6">Cell membrane</location>
        <topology evidence="6">Multi-pass membrane protein</topology>
    </subcellularLocation>
    <subcellularLocation>
        <location evidence="1">Membrane</location>
        <topology evidence="1">Multi-pass membrane protein</topology>
    </subcellularLocation>
</comment>
<dbReference type="SMART" id="SM00062">
    <property type="entry name" value="PBPb"/>
    <property type="match status" value="1"/>
</dbReference>
<organism evidence="8 9">
    <name type="scientific">Candidatus Phytoplasma australasiaticum subsp. australasiaticum</name>
    <dbReference type="NCBI Taxonomy" id="2832407"/>
    <lineage>
        <taxon>Bacteria</taxon>
        <taxon>Bacillati</taxon>
        <taxon>Mycoplasmatota</taxon>
        <taxon>Mollicutes</taxon>
        <taxon>Acholeplasmatales</taxon>
        <taxon>Acholeplasmataceae</taxon>
        <taxon>Candidatus Phytoplasma</taxon>
        <taxon>16SrII (Peanut WB group)</taxon>
        <taxon>Candidatus Phytoplasma australasiaticum</taxon>
    </lineage>
</organism>
<keyword evidence="9" id="KW-1185">Reference proteome</keyword>